<reference evidence="1 2" key="1">
    <citation type="journal article" date="2009" name="Int. J. Syst. Evol. Microbiol.">
        <title>Transfer of Teichococcus ludipueritiae and Muricoccus roseus to the genus Roseomonas, as Roseomonas ludipueritiae comb. nov. and Roseomonas rosea comb. nov., respectively, and emended description of the genus Roseomonas.</title>
        <authorList>
            <person name="Sanchez-Porro C."/>
            <person name="Gallego V."/>
            <person name="Busse H.J."/>
            <person name="Kampfer P."/>
            <person name="Ventosa A."/>
        </authorList>
    </citation>
    <scope>NUCLEOTIDE SEQUENCE [LARGE SCALE GENOMIC DNA]</scope>
    <source>
        <strain evidence="1 2">DSM 14915</strain>
    </source>
</reference>
<name>A0ABR7R555_9PROT</name>
<protein>
    <submittedName>
        <fullName evidence="1">Uncharacterized protein</fullName>
    </submittedName>
</protein>
<keyword evidence="2" id="KW-1185">Reference proteome</keyword>
<proteinExistence type="predicted"/>
<dbReference type="Proteomes" id="UP000603940">
    <property type="component" value="Unassembled WGS sequence"/>
</dbReference>
<dbReference type="EMBL" id="JACTUZ010000020">
    <property type="protein sequence ID" value="MBC9176804.1"/>
    <property type="molecule type" value="Genomic_DNA"/>
</dbReference>
<organism evidence="1 2">
    <name type="scientific">Pseudoroseomonas ludipueritiae</name>
    <dbReference type="NCBI Taxonomy" id="198093"/>
    <lineage>
        <taxon>Bacteria</taxon>
        <taxon>Pseudomonadati</taxon>
        <taxon>Pseudomonadota</taxon>
        <taxon>Alphaproteobacteria</taxon>
        <taxon>Acetobacterales</taxon>
        <taxon>Acetobacteraceae</taxon>
        <taxon>Pseudoroseomonas</taxon>
    </lineage>
</organism>
<evidence type="ECO:0000313" key="2">
    <source>
        <dbReference type="Proteomes" id="UP000603940"/>
    </source>
</evidence>
<sequence length="95" mass="10529">MHEEGLGTIGGPANDNRRFLPSPVRSAEFLELGWRALGKELMAKGLGDGADLEQNSDGEIWKLVDSNERQGQHTYGFLHRCHPTTGNHVYLQVTV</sequence>
<dbReference type="RefSeq" id="WP_187777948.1">
    <property type="nucleotide sequence ID" value="NZ_JACTUZ010000020.1"/>
</dbReference>
<comment type="caution">
    <text evidence="1">The sequence shown here is derived from an EMBL/GenBank/DDBJ whole genome shotgun (WGS) entry which is preliminary data.</text>
</comment>
<gene>
    <name evidence="1" type="ORF">IBL25_07595</name>
</gene>
<accession>A0ABR7R555</accession>
<evidence type="ECO:0000313" key="1">
    <source>
        <dbReference type="EMBL" id="MBC9176804.1"/>
    </source>
</evidence>